<comment type="caution">
    <text evidence="2">The sequence shown here is derived from an EMBL/GenBank/DDBJ whole genome shotgun (WGS) entry which is preliminary data.</text>
</comment>
<gene>
    <name evidence="2" type="ORF">ABGN05_29855</name>
</gene>
<dbReference type="CDD" id="cd06558">
    <property type="entry name" value="crotonase-like"/>
    <property type="match status" value="1"/>
</dbReference>
<evidence type="ECO:0000313" key="3">
    <source>
        <dbReference type="Proteomes" id="UP001556692"/>
    </source>
</evidence>
<dbReference type="SUPFAM" id="SSF52096">
    <property type="entry name" value="ClpP/crotonase"/>
    <property type="match status" value="1"/>
</dbReference>
<sequence>MSDSLVLLDTKDRVATITINNAEKRNPLNLPTVEALIDALEAADADDEVLVIVLTGAGDRAFCAGGDLKAGADGGPFTGDISQPGHFVIGLFSLMEKCNKPIIGRINGHAMGGGSGLVCACDIAVMASTAKIATPEVKIGLFPMMIMPQMMRVIPRRRLLEMYITGEPWTAEQALEYGIVNYVTEPDALDAKVNELTSLITTRSPSAVRLGKYSYHAMQDMTIEQQFRFAETMLPRIAMTQDAREGFSAFIEKRVPDWTGR</sequence>
<dbReference type="InterPro" id="IPR051683">
    <property type="entry name" value="Enoyl-CoA_Hydratase/Isomerase"/>
</dbReference>
<accession>A0ABV3SSY8</accession>
<comment type="similarity">
    <text evidence="1">Belongs to the enoyl-CoA hydratase/isomerase family.</text>
</comment>
<keyword evidence="3" id="KW-1185">Reference proteome</keyword>
<dbReference type="Gene3D" id="3.90.226.10">
    <property type="entry name" value="2-enoyl-CoA Hydratase, Chain A, domain 1"/>
    <property type="match status" value="1"/>
</dbReference>
<dbReference type="EMBL" id="JBDPGJ010000024">
    <property type="protein sequence ID" value="MEX0409819.1"/>
    <property type="molecule type" value="Genomic_DNA"/>
</dbReference>
<dbReference type="PANTHER" id="PTHR42964:SF1">
    <property type="entry name" value="POLYKETIDE BIOSYNTHESIS ENOYL-COA HYDRATASE PKSH-RELATED"/>
    <property type="match status" value="1"/>
</dbReference>
<dbReference type="PANTHER" id="PTHR42964">
    <property type="entry name" value="ENOYL-COA HYDRATASE"/>
    <property type="match status" value="1"/>
</dbReference>
<name>A0ABV3SSY8_9HYPH</name>
<evidence type="ECO:0000256" key="1">
    <source>
        <dbReference type="ARBA" id="ARBA00005254"/>
    </source>
</evidence>
<reference evidence="2 3" key="1">
    <citation type="submission" date="2024-05" db="EMBL/GenBank/DDBJ databases">
        <authorList>
            <person name="Jiang F."/>
        </authorList>
    </citation>
    <scope>NUCLEOTIDE SEQUENCE [LARGE SCALE GENOMIC DNA]</scope>
    <source>
        <strain evidence="2 3">LZ166</strain>
    </source>
</reference>
<evidence type="ECO:0000313" key="2">
    <source>
        <dbReference type="EMBL" id="MEX0409819.1"/>
    </source>
</evidence>
<dbReference type="Gene3D" id="1.10.12.10">
    <property type="entry name" value="Lyase 2-enoyl-coa Hydratase, Chain A, domain 2"/>
    <property type="match status" value="1"/>
</dbReference>
<dbReference type="Proteomes" id="UP001556692">
    <property type="component" value="Unassembled WGS sequence"/>
</dbReference>
<dbReference type="RefSeq" id="WP_257810452.1">
    <property type="nucleotide sequence ID" value="NZ_JBDPGJ010000024.1"/>
</dbReference>
<dbReference type="InterPro" id="IPR001753">
    <property type="entry name" value="Enoyl-CoA_hydra/iso"/>
</dbReference>
<dbReference type="InterPro" id="IPR029045">
    <property type="entry name" value="ClpP/crotonase-like_dom_sf"/>
</dbReference>
<proteinExistence type="inferred from homology"/>
<dbReference type="Pfam" id="PF00378">
    <property type="entry name" value="ECH_1"/>
    <property type="match status" value="1"/>
</dbReference>
<protein>
    <submittedName>
        <fullName evidence="2">Enoyl-CoA hydratase-related protein</fullName>
    </submittedName>
</protein>
<dbReference type="InterPro" id="IPR014748">
    <property type="entry name" value="Enoyl-CoA_hydra_C"/>
</dbReference>
<organism evidence="2 3">
    <name type="scientific">Aquibium pacificus</name>
    <dbReference type="NCBI Taxonomy" id="3153579"/>
    <lineage>
        <taxon>Bacteria</taxon>
        <taxon>Pseudomonadati</taxon>
        <taxon>Pseudomonadota</taxon>
        <taxon>Alphaproteobacteria</taxon>
        <taxon>Hyphomicrobiales</taxon>
        <taxon>Phyllobacteriaceae</taxon>
        <taxon>Aquibium</taxon>
    </lineage>
</organism>